<accession>A0ABP9P4Y6</accession>
<comment type="caution">
    <text evidence="1">The sequence shown here is derived from an EMBL/GenBank/DDBJ whole genome shotgun (WGS) entry which is preliminary data.</text>
</comment>
<proteinExistence type="predicted"/>
<keyword evidence="2" id="KW-1185">Reference proteome</keyword>
<gene>
    <name evidence="1" type="ORF">GCM10023213_19750</name>
</gene>
<protein>
    <submittedName>
        <fullName evidence="1">Uncharacterized protein</fullName>
    </submittedName>
</protein>
<reference evidence="2" key="1">
    <citation type="journal article" date="2019" name="Int. J. Syst. Evol. Microbiol.">
        <title>The Global Catalogue of Microorganisms (GCM) 10K type strain sequencing project: providing services to taxonomists for standard genome sequencing and annotation.</title>
        <authorList>
            <consortium name="The Broad Institute Genomics Platform"/>
            <consortium name="The Broad Institute Genome Sequencing Center for Infectious Disease"/>
            <person name="Wu L."/>
            <person name="Ma J."/>
        </authorList>
    </citation>
    <scope>NUCLEOTIDE SEQUENCE [LARGE SCALE GENOMIC DNA]</scope>
    <source>
        <strain evidence="2">JCM 18053</strain>
    </source>
</reference>
<evidence type="ECO:0000313" key="1">
    <source>
        <dbReference type="EMBL" id="GAA5139293.1"/>
    </source>
</evidence>
<organism evidence="1 2">
    <name type="scientific">Prosthecobacter algae</name>
    <dbReference type="NCBI Taxonomy" id="1144682"/>
    <lineage>
        <taxon>Bacteria</taxon>
        <taxon>Pseudomonadati</taxon>
        <taxon>Verrucomicrobiota</taxon>
        <taxon>Verrucomicrobiia</taxon>
        <taxon>Verrucomicrobiales</taxon>
        <taxon>Verrucomicrobiaceae</taxon>
        <taxon>Prosthecobacter</taxon>
    </lineage>
</organism>
<dbReference type="EMBL" id="BAABIA010000003">
    <property type="protein sequence ID" value="GAA5139293.1"/>
    <property type="molecule type" value="Genomic_DNA"/>
</dbReference>
<evidence type="ECO:0000313" key="2">
    <source>
        <dbReference type="Proteomes" id="UP001499852"/>
    </source>
</evidence>
<sequence>MSKAREQYEAHVGGTLAKVWRREGEFLVVDPADFNTPLTEVIGREAGSTRVDPDWLPSDQQELRGMDREELIARVLQLLEELDDARRQAVNTALNFVFGKGPDPLTALERLFMLARAQHQAHDWNMRPCEMAQLFGRSKQDWQLIEKEVVCELVDRYSRSEFVMSGGKSASAQIAYSKAQKGNKHRAHGRKAGDEMPALPPKCDGLPTISARAKHLAELQRKQAERERLAKLCNCHPDEIDLDRIDLED</sequence>
<dbReference type="RefSeq" id="WP_345736202.1">
    <property type="nucleotide sequence ID" value="NZ_BAABIA010000003.1"/>
</dbReference>
<dbReference type="Proteomes" id="UP001499852">
    <property type="component" value="Unassembled WGS sequence"/>
</dbReference>
<name>A0ABP9P4Y6_9BACT</name>